<feature type="active site" description="Proton acceptor" evidence="4">
    <location>
        <position position="287"/>
    </location>
</feature>
<sequence>MPTTNVSSACELQLQEIADALSKSKKVVVITGAGISTNCGIPDFRSENGLYTLIQAQYDAAAANKTNPNTGDIDDRPVKRRKLDRSCSLGSSELENGIIKAAPLRRQLRSSQSFHTNATDSDSAGLNPDTPSEIPTKEVEETPKDVSPEAVNEPIFSSQASGRSTGSRQSLPNMKGKDLFDSIIWTDKLTTSIFYTFISSLRQKILKDVTSTTDTHKFIRALRDGGRLVRNYTQNIDMLERREGLCTELERGTGTRGRFNPKLRKEARTQNKKGGTQDSGVEVVHLHGSLDFLRCGLCARLANWEDDDRHVTTLAGEAPECPWCSENSAKREGKGRRSLAVGRLRPDIVLYGEEHPSAHLVGPLITHDLSLSPDMLLILGTSMRVHGLKVMVREFAKAVHGRGGSVVFVNQTKPPDSIWGDVIDYWVEWDCDAWVADLKQRRDDIWLPQGTKVEVPKDDKTPKNPSAMRQDHLNGAHLQWKILLSLRQLTGRGEDEEAAKMIERIDGLYKQTAPKSTIPRRRSLPATTKKQNSRIPLSNLSSNVRGPMLPANCKPKSTNGQRRALPSPPTSDEAGLLLPQPMTPRAVRIKKLTSIDAILSSPLSSPPKVIVWADYQ</sequence>
<keyword evidence="2" id="KW-0808">Transferase</keyword>
<dbReference type="PANTHER" id="PTHR11085">
    <property type="entry name" value="NAD-DEPENDENT PROTEIN DEACYLASE SIRTUIN-5, MITOCHONDRIAL-RELATED"/>
    <property type="match status" value="1"/>
</dbReference>
<evidence type="ECO:0000313" key="7">
    <source>
        <dbReference type="EMBL" id="OAF56482.1"/>
    </source>
</evidence>
<evidence type="ECO:0000256" key="1">
    <source>
        <dbReference type="ARBA" id="ARBA00006924"/>
    </source>
</evidence>
<dbReference type="GO" id="GO:0017136">
    <property type="term" value="F:histone deacetylase activity, NAD-dependent"/>
    <property type="evidence" value="ECO:0007669"/>
    <property type="project" value="TreeGrafter"/>
</dbReference>
<proteinExistence type="inferred from homology"/>
<evidence type="ECO:0000256" key="5">
    <source>
        <dbReference type="SAM" id="MobiDB-lite"/>
    </source>
</evidence>
<dbReference type="InterPro" id="IPR050134">
    <property type="entry name" value="NAD-dep_sirtuin_deacylases"/>
</dbReference>
<evidence type="ECO:0000256" key="2">
    <source>
        <dbReference type="ARBA" id="ARBA00022679"/>
    </source>
</evidence>
<dbReference type="InterPro" id="IPR029035">
    <property type="entry name" value="DHS-like_NAD/FAD-binding_dom"/>
</dbReference>
<dbReference type="SUPFAM" id="SSF52467">
    <property type="entry name" value="DHS-like NAD/FAD-binding domain"/>
    <property type="match status" value="1"/>
</dbReference>
<organism evidence="7">
    <name type="scientific">Pseudogymnoascus destructans</name>
    <dbReference type="NCBI Taxonomy" id="655981"/>
    <lineage>
        <taxon>Eukaryota</taxon>
        <taxon>Fungi</taxon>
        <taxon>Dikarya</taxon>
        <taxon>Ascomycota</taxon>
        <taxon>Pezizomycotina</taxon>
        <taxon>Leotiomycetes</taxon>
        <taxon>Thelebolales</taxon>
        <taxon>Thelebolaceae</taxon>
        <taxon>Pseudogymnoascus</taxon>
    </lineage>
</organism>
<feature type="region of interest" description="Disordered" evidence="5">
    <location>
        <begin position="512"/>
        <end position="580"/>
    </location>
</feature>
<comment type="similarity">
    <text evidence="1">Belongs to the sirtuin family. Class I subfamily.</text>
</comment>
<keyword evidence="4" id="KW-0862">Zinc</keyword>
<dbReference type="PROSITE" id="PS50305">
    <property type="entry name" value="SIRTUIN"/>
    <property type="match status" value="1"/>
</dbReference>
<dbReference type="InterPro" id="IPR026590">
    <property type="entry name" value="Ssirtuin_cat_dom"/>
</dbReference>
<dbReference type="RefSeq" id="XP_024321776.1">
    <property type="nucleotide sequence ID" value="XM_024470363.1"/>
</dbReference>
<dbReference type="InterPro" id="IPR026591">
    <property type="entry name" value="Sirtuin_cat_small_dom_sf"/>
</dbReference>
<dbReference type="InterPro" id="IPR003000">
    <property type="entry name" value="Sirtuin"/>
</dbReference>
<reference evidence="7" key="1">
    <citation type="submission" date="2016-03" db="EMBL/GenBank/DDBJ databases">
        <title>Updated assembly of Pseudogymnoascus destructans, the fungus causing white-nose syndrome of bats.</title>
        <authorList>
            <person name="Palmer J.M."/>
            <person name="Drees K.P."/>
            <person name="Foster J.T."/>
            <person name="Lindner D.L."/>
        </authorList>
    </citation>
    <scope>NUCLEOTIDE SEQUENCE [LARGE SCALE GENOMIC DNA]</scope>
    <source>
        <strain evidence="7">20631-21</strain>
    </source>
</reference>
<dbReference type="Gene3D" id="3.40.50.1220">
    <property type="entry name" value="TPP-binding domain"/>
    <property type="match status" value="2"/>
</dbReference>
<feature type="compositionally biased region" description="Polar residues" evidence="5">
    <location>
        <begin position="525"/>
        <end position="544"/>
    </location>
</feature>
<evidence type="ECO:0000256" key="4">
    <source>
        <dbReference type="PROSITE-ProRule" id="PRU00236"/>
    </source>
</evidence>
<keyword evidence="4" id="KW-0479">Metal-binding</keyword>
<dbReference type="Gene3D" id="3.30.1600.10">
    <property type="entry name" value="SIR2/SIRT2 'Small Domain"/>
    <property type="match status" value="2"/>
</dbReference>
<name>A0A177A4T4_9PEZI</name>
<feature type="compositionally biased region" description="Basic and acidic residues" evidence="5">
    <location>
        <begin position="135"/>
        <end position="147"/>
    </location>
</feature>
<feature type="compositionally biased region" description="Polar residues" evidence="5">
    <location>
        <begin position="155"/>
        <end position="172"/>
    </location>
</feature>
<keyword evidence="3" id="KW-0520">NAD</keyword>
<dbReference type="PANTHER" id="PTHR11085:SF8">
    <property type="entry name" value="NAD-DEPENDENT HISTONE DEACETYLASE HST3"/>
    <property type="match status" value="1"/>
</dbReference>
<feature type="binding site" evidence="4">
    <location>
        <position position="324"/>
    </location>
    <ligand>
        <name>Zn(2+)</name>
        <dbReference type="ChEBI" id="CHEBI:29105"/>
    </ligand>
</feature>
<dbReference type="VEuPathDB" id="FungiDB:GMDG_02329"/>
<gene>
    <name evidence="7" type="ORF">VC83_06774</name>
</gene>
<dbReference type="GO" id="GO:0005634">
    <property type="term" value="C:nucleus"/>
    <property type="evidence" value="ECO:0007669"/>
    <property type="project" value="TreeGrafter"/>
</dbReference>
<dbReference type="EMBL" id="KV441404">
    <property type="protein sequence ID" value="OAF56482.1"/>
    <property type="molecule type" value="Genomic_DNA"/>
</dbReference>
<feature type="region of interest" description="Disordered" evidence="5">
    <location>
        <begin position="64"/>
        <end position="87"/>
    </location>
</feature>
<feature type="binding site" evidence="4">
    <location>
        <position position="321"/>
    </location>
    <ligand>
        <name>Zn(2+)</name>
        <dbReference type="ChEBI" id="CHEBI:29105"/>
    </ligand>
</feature>
<dbReference type="GO" id="GO:0070403">
    <property type="term" value="F:NAD+ binding"/>
    <property type="evidence" value="ECO:0007669"/>
    <property type="project" value="InterPro"/>
</dbReference>
<feature type="compositionally biased region" description="Polar residues" evidence="5">
    <location>
        <begin position="109"/>
        <end position="124"/>
    </location>
</feature>
<feature type="region of interest" description="Disordered" evidence="5">
    <location>
        <begin position="109"/>
        <end position="173"/>
    </location>
</feature>
<evidence type="ECO:0000256" key="3">
    <source>
        <dbReference type="ARBA" id="ARBA00023027"/>
    </source>
</evidence>
<feature type="binding site" evidence="4">
    <location>
        <position position="295"/>
    </location>
    <ligand>
        <name>Zn(2+)</name>
        <dbReference type="ChEBI" id="CHEBI:29105"/>
    </ligand>
</feature>
<dbReference type="AlphaFoldDB" id="A0A177A4T4"/>
<evidence type="ECO:0000259" key="6">
    <source>
        <dbReference type="PROSITE" id="PS50305"/>
    </source>
</evidence>
<dbReference type="eggNOG" id="KOG2684">
    <property type="taxonomic scope" value="Eukaryota"/>
</dbReference>
<dbReference type="Pfam" id="PF02146">
    <property type="entry name" value="SIR2"/>
    <property type="match status" value="3"/>
</dbReference>
<dbReference type="GO" id="GO:0046872">
    <property type="term" value="F:metal ion binding"/>
    <property type="evidence" value="ECO:0007669"/>
    <property type="project" value="UniProtKB-KW"/>
</dbReference>
<feature type="domain" description="Deacetylase sirtuin-type" evidence="6">
    <location>
        <begin position="7"/>
        <end position="461"/>
    </location>
</feature>
<feature type="binding site" evidence="4">
    <location>
        <position position="298"/>
    </location>
    <ligand>
        <name>Zn(2+)</name>
        <dbReference type="ChEBI" id="CHEBI:29105"/>
    </ligand>
</feature>
<dbReference type="GeneID" id="36289830"/>
<dbReference type="Proteomes" id="UP000077154">
    <property type="component" value="Unassembled WGS sequence"/>
</dbReference>
<accession>A0A177A4T4</accession>
<protein>
    <recommendedName>
        <fullName evidence="6">Deacetylase sirtuin-type domain-containing protein</fullName>
    </recommendedName>
</protein>
<dbReference type="OrthoDB" id="2919105at2759"/>